<evidence type="ECO:0000313" key="2">
    <source>
        <dbReference type="EMBL" id="EFH96732.1"/>
    </source>
</evidence>
<dbReference type="EMBL" id="ACJA02000001">
    <property type="protein sequence ID" value="EFH96732.1"/>
    <property type="molecule type" value="Genomic_DNA"/>
</dbReference>
<dbReference type="InterPro" id="IPR028075">
    <property type="entry name" value="DUF4467"/>
</dbReference>
<name>A0A0E1XBL8_STAAU</name>
<sequence>MKVSWKLIVGVGALKRFVATVLLLLVFISGCGNDKYVKEIDEAVKIQNQKQEQLAKKGNGDRVDHFERKDANIYVYDKDKIIILAYKPLSNDDEVHYYAYDFSDKRVSYKQDFDSRRYYQQHDADYHEENMTN</sequence>
<evidence type="ECO:0000259" key="1">
    <source>
        <dbReference type="Pfam" id="PF14729"/>
    </source>
</evidence>
<protein>
    <recommendedName>
        <fullName evidence="1">DUF4467 domain-containing protein</fullName>
    </recommendedName>
</protein>
<dbReference type="Proteomes" id="UP000003455">
    <property type="component" value="Chromosome"/>
</dbReference>
<dbReference type="Pfam" id="PF14729">
    <property type="entry name" value="DUF4467"/>
    <property type="match status" value="1"/>
</dbReference>
<organism evidence="2">
    <name type="scientific">Staphylococcus aureus subsp. aureus MN8</name>
    <dbReference type="NCBI Taxonomy" id="548470"/>
    <lineage>
        <taxon>Bacteria</taxon>
        <taxon>Bacillati</taxon>
        <taxon>Bacillota</taxon>
        <taxon>Bacilli</taxon>
        <taxon>Bacillales</taxon>
        <taxon>Staphylococcaceae</taxon>
        <taxon>Staphylococcus</taxon>
    </lineage>
</organism>
<feature type="domain" description="DUF4467" evidence="1">
    <location>
        <begin position="36"/>
        <end position="130"/>
    </location>
</feature>
<comment type="caution">
    <text evidence="2">The sequence shown here is derived from an EMBL/GenBank/DDBJ whole genome shotgun (WGS) entry which is preliminary data.</text>
</comment>
<reference evidence="2" key="1">
    <citation type="submission" date="2010-05" db="EMBL/GenBank/DDBJ databases">
        <authorList>
            <person name="Muzny D."/>
            <person name="Qin X."/>
            <person name="Buhay C."/>
            <person name="Dugan-Rocha S."/>
            <person name="Ding Y."/>
            <person name="Chen G."/>
            <person name="Hawes A."/>
            <person name="Holder M."/>
            <person name="Jhangiani S."/>
            <person name="Johnson A."/>
            <person name="Khan Z."/>
            <person name="Li Z."/>
            <person name="Liu W."/>
            <person name="Liu X."/>
            <person name="Perez L."/>
            <person name="Shen H."/>
            <person name="Wang Q."/>
            <person name="Watt J."/>
            <person name="Xi L."/>
            <person name="Xin Y."/>
            <person name="Zhou J."/>
            <person name="Deng J."/>
            <person name="Jiang H."/>
            <person name="Liu Y."/>
            <person name="Qu J."/>
            <person name="Song X.-Z."/>
            <person name="Zhang L."/>
            <person name="Villasana D."/>
            <person name="Johnson A."/>
            <person name="Liu J."/>
            <person name="Liyanage D."/>
            <person name="Lorensuhewa L."/>
            <person name="Robinson T."/>
            <person name="Song A."/>
            <person name="Song B.-B."/>
            <person name="Dinh H."/>
            <person name="Thornton R."/>
            <person name="Coyle M."/>
            <person name="Francisco L."/>
            <person name="Jackson L."/>
            <person name="Javaid M."/>
            <person name="Korchina V."/>
            <person name="Kovar C."/>
            <person name="Mata R."/>
            <person name="Mathew T."/>
            <person name="Ngo R."/>
            <person name="Nguyen L."/>
            <person name="Nguyen N."/>
            <person name="Okwuonu G."/>
            <person name="Ongeri F."/>
            <person name="Pham C."/>
            <person name="Simmons D."/>
            <person name="Wilczek-Boney K."/>
            <person name="Hale W."/>
            <person name="Jakkamsetti A."/>
            <person name="Pham P."/>
            <person name="Ruth R."/>
            <person name="San Lucas F."/>
            <person name="Warren J."/>
            <person name="Zhang J."/>
            <person name="Zhao Z."/>
            <person name="Zhou C."/>
            <person name="Zhu D."/>
            <person name="Lee S."/>
            <person name="Bess C."/>
            <person name="Blankenburg K."/>
            <person name="Forbes L."/>
            <person name="Fu Q."/>
            <person name="Gubbala S."/>
            <person name="Hirani K."/>
            <person name="Jayaseelan J.C."/>
            <person name="Lara F."/>
            <person name="Munidasa M."/>
            <person name="Palculict T."/>
            <person name="Patil S."/>
            <person name="Pu L.-L."/>
            <person name="Saada N."/>
            <person name="Tang L."/>
            <person name="Weissenberger G."/>
            <person name="Zhu Y."/>
            <person name="Hemphill L."/>
            <person name="Shang Y."/>
            <person name="Youmans B."/>
            <person name="Ayvaz T."/>
            <person name="Ross M."/>
            <person name="Santibanez J."/>
            <person name="Aqrawi P."/>
            <person name="Gross S."/>
            <person name="Joshi V."/>
            <person name="Fowler G."/>
            <person name="Nazareth L."/>
            <person name="Reid J."/>
            <person name="Worley K."/>
            <person name="Petrosino J."/>
            <person name="Highlander S."/>
            <person name="Gibbs R."/>
        </authorList>
    </citation>
    <scope>NUCLEOTIDE SEQUENCE [LARGE SCALE GENOMIC DNA]</scope>
    <source>
        <strain evidence="2">MN8</strain>
    </source>
</reference>
<dbReference type="Gene3D" id="3.10.450.560">
    <property type="match status" value="1"/>
</dbReference>
<dbReference type="AlphaFoldDB" id="A0A0E1XBL8"/>
<proteinExistence type="predicted"/>
<dbReference type="PROSITE" id="PS51257">
    <property type="entry name" value="PROKAR_LIPOPROTEIN"/>
    <property type="match status" value="1"/>
</dbReference>
<accession>A0A0E1XBL8</accession>
<dbReference type="HOGENOM" id="CLU_165534_1_0_9"/>
<gene>
    <name evidence="2" type="ORF">HMPREF0769_10734</name>
</gene>